<proteinExistence type="predicted"/>
<comment type="caution">
    <text evidence="1">The sequence shown here is derived from an EMBL/GenBank/DDBJ whole genome shotgun (WGS) entry which is preliminary data.</text>
</comment>
<gene>
    <name evidence="1" type="ORF">ILYODFUR_004264</name>
</gene>
<name>A0ABV0UP83_9TELE</name>
<sequence length="103" mass="11796">MLHSRAAVAVRSLDWLLTPCSSYPTYPCYELCCVLLPKLWVIASHDAKTVVVTPSLFCVTTKSFIIFLEKGVFLSNETVITKTDFLILLFSMMCHHRYMEVLF</sequence>
<protein>
    <submittedName>
        <fullName evidence="1">Uncharacterized protein</fullName>
    </submittedName>
</protein>
<keyword evidence="2" id="KW-1185">Reference proteome</keyword>
<dbReference type="EMBL" id="JAHRIQ010081329">
    <property type="protein sequence ID" value="MEQ2246940.1"/>
    <property type="molecule type" value="Genomic_DNA"/>
</dbReference>
<reference evidence="1 2" key="1">
    <citation type="submission" date="2021-06" db="EMBL/GenBank/DDBJ databases">
        <authorList>
            <person name="Palmer J.M."/>
        </authorList>
    </citation>
    <scope>NUCLEOTIDE SEQUENCE [LARGE SCALE GENOMIC DNA]</scope>
    <source>
        <strain evidence="2">if_2019</strain>
        <tissue evidence="1">Muscle</tissue>
    </source>
</reference>
<evidence type="ECO:0000313" key="2">
    <source>
        <dbReference type="Proteomes" id="UP001482620"/>
    </source>
</evidence>
<evidence type="ECO:0000313" key="1">
    <source>
        <dbReference type="EMBL" id="MEQ2246940.1"/>
    </source>
</evidence>
<organism evidence="1 2">
    <name type="scientific">Ilyodon furcidens</name>
    <name type="common">goldbreast splitfin</name>
    <dbReference type="NCBI Taxonomy" id="33524"/>
    <lineage>
        <taxon>Eukaryota</taxon>
        <taxon>Metazoa</taxon>
        <taxon>Chordata</taxon>
        <taxon>Craniata</taxon>
        <taxon>Vertebrata</taxon>
        <taxon>Euteleostomi</taxon>
        <taxon>Actinopterygii</taxon>
        <taxon>Neopterygii</taxon>
        <taxon>Teleostei</taxon>
        <taxon>Neoteleostei</taxon>
        <taxon>Acanthomorphata</taxon>
        <taxon>Ovalentaria</taxon>
        <taxon>Atherinomorphae</taxon>
        <taxon>Cyprinodontiformes</taxon>
        <taxon>Goodeidae</taxon>
        <taxon>Ilyodon</taxon>
    </lineage>
</organism>
<accession>A0ABV0UP83</accession>
<dbReference type="Proteomes" id="UP001482620">
    <property type="component" value="Unassembled WGS sequence"/>
</dbReference>